<organism evidence="3 4">
    <name type="scientific">Agrococcus citreus</name>
    <dbReference type="NCBI Taxonomy" id="84643"/>
    <lineage>
        <taxon>Bacteria</taxon>
        <taxon>Bacillati</taxon>
        <taxon>Actinomycetota</taxon>
        <taxon>Actinomycetes</taxon>
        <taxon>Micrococcales</taxon>
        <taxon>Microbacteriaceae</taxon>
        <taxon>Agrococcus</taxon>
    </lineage>
</organism>
<evidence type="ECO:0000256" key="1">
    <source>
        <dbReference type="ARBA" id="ARBA00038240"/>
    </source>
</evidence>
<dbReference type="Gene3D" id="3.90.1200.10">
    <property type="match status" value="1"/>
</dbReference>
<reference evidence="3 4" key="1">
    <citation type="journal article" date="2019" name="Int. J. Syst. Evol. Microbiol.">
        <title>The Global Catalogue of Microorganisms (GCM) 10K type strain sequencing project: providing services to taxonomists for standard genome sequencing and annotation.</title>
        <authorList>
            <consortium name="The Broad Institute Genomics Platform"/>
            <consortium name="The Broad Institute Genome Sequencing Center for Infectious Disease"/>
            <person name="Wu L."/>
            <person name="Ma J."/>
        </authorList>
    </citation>
    <scope>NUCLEOTIDE SEQUENCE [LARGE SCALE GENOMIC DNA]</scope>
    <source>
        <strain evidence="3 4">JCM 12398</strain>
    </source>
</reference>
<dbReference type="InterPro" id="IPR050249">
    <property type="entry name" value="Pseudomonas-type_ThrB"/>
</dbReference>
<evidence type="ECO:0000313" key="4">
    <source>
        <dbReference type="Proteomes" id="UP001501266"/>
    </source>
</evidence>
<gene>
    <name evidence="3" type="ORF">GCM10009640_09490</name>
</gene>
<accession>A0ABN1YQR2</accession>
<dbReference type="PANTHER" id="PTHR21064">
    <property type="entry name" value="AMINOGLYCOSIDE PHOSPHOTRANSFERASE DOMAIN-CONTAINING PROTEIN-RELATED"/>
    <property type="match status" value="1"/>
</dbReference>
<protein>
    <submittedName>
        <fullName evidence="3">Phosphotransferase</fullName>
    </submittedName>
</protein>
<comment type="caution">
    <text evidence="3">The sequence shown here is derived from an EMBL/GenBank/DDBJ whole genome shotgun (WGS) entry which is preliminary data.</text>
</comment>
<dbReference type="SUPFAM" id="SSF56112">
    <property type="entry name" value="Protein kinase-like (PK-like)"/>
    <property type="match status" value="1"/>
</dbReference>
<keyword evidence="4" id="KW-1185">Reference proteome</keyword>
<name>A0ABN1YQR2_9MICO</name>
<evidence type="ECO:0000259" key="2">
    <source>
        <dbReference type="Pfam" id="PF01636"/>
    </source>
</evidence>
<dbReference type="InterPro" id="IPR002575">
    <property type="entry name" value="Aminoglycoside_PTrfase"/>
</dbReference>
<evidence type="ECO:0000313" key="3">
    <source>
        <dbReference type="EMBL" id="GAA1420337.1"/>
    </source>
</evidence>
<dbReference type="EMBL" id="BAAAKK010000002">
    <property type="protein sequence ID" value="GAA1420337.1"/>
    <property type="molecule type" value="Genomic_DNA"/>
</dbReference>
<dbReference type="Pfam" id="PF01636">
    <property type="entry name" value="APH"/>
    <property type="match status" value="1"/>
</dbReference>
<dbReference type="Proteomes" id="UP001501266">
    <property type="component" value="Unassembled WGS sequence"/>
</dbReference>
<dbReference type="Gene3D" id="3.30.200.20">
    <property type="entry name" value="Phosphorylase Kinase, domain 1"/>
    <property type="match status" value="1"/>
</dbReference>
<dbReference type="RefSeq" id="WP_343917939.1">
    <property type="nucleotide sequence ID" value="NZ_BAAAKK010000002.1"/>
</dbReference>
<sequence length="346" mass="37050">MDIDEAAAVARLALDAFGLSSDAPIAFVKHRENHVFRADVDDASYAVRVHRSGYHSDGEIRTELEYVRALRDAGVPVPDVLATRDGSPFARVTTGDRVHLVSLQRWLVDAQQFGDVDAAVDGTHAPEAAAFTEIGAMLAELHVATARIGVPDGFERAAWDADGLAGRAPLWGDPRALRSLDAEARALLDTAAPALHDRLRGLGTGPDRYGVVHADATPENILRCGDGFVLIDFDDFGTGWFVFDLVTALFFYTGHPRAAEYERALLEGYEAIRPLSATEHAAWDALDLARGLSYLGWAAGRPGDPASAFIAEAIAPRVLSAATAFVAGDRAPWRAADAPHHEGTPA</sequence>
<dbReference type="PANTHER" id="PTHR21064:SF6">
    <property type="entry name" value="AMINOGLYCOSIDE PHOSPHOTRANSFERASE DOMAIN-CONTAINING PROTEIN"/>
    <property type="match status" value="1"/>
</dbReference>
<proteinExistence type="inferred from homology"/>
<dbReference type="InterPro" id="IPR011009">
    <property type="entry name" value="Kinase-like_dom_sf"/>
</dbReference>
<feature type="domain" description="Aminoglycoside phosphotransferase" evidence="2">
    <location>
        <begin position="31"/>
        <end position="274"/>
    </location>
</feature>
<comment type="similarity">
    <text evidence="1">Belongs to the pseudomonas-type ThrB family.</text>
</comment>